<dbReference type="PANTHER" id="PTHR15739">
    <property type="entry name" value="ZINC FINGER PROTEIN"/>
    <property type="match status" value="1"/>
</dbReference>
<feature type="region of interest" description="Disordered" evidence="1">
    <location>
        <begin position="505"/>
        <end position="533"/>
    </location>
</feature>
<dbReference type="Pfam" id="PF12937">
    <property type="entry name" value="F-box-like"/>
    <property type="match status" value="1"/>
</dbReference>
<accession>A0ABN7NJ99</accession>
<dbReference type="InterPro" id="IPR001810">
    <property type="entry name" value="F-box_dom"/>
</dbReference>
<dbReference type="InterPro" id="IPR001739">
    <property type="entry name" value="Methyl_CpG_DNA-bd"/>
</dbReference>
<protein>
    <recommendedName>
        <fullName evidence="2">MBD domain-containing protein</fullName>
    </recommendedName>
</protein>
<feature type="compositionally biased region" description="Polar residues" evidence="1">
    <location>
        <begin position="230"/>
        <end position="241"/>
    </location>
</feature>
<dbReference type="InterPro" id="IPR013083">
    <property type="entry name" value="Znf_RING/FYVE/PHD"/>
</dbReference>
<dbReference type="InterPro" id="IPR032675">
    <property type="entry name" value="LRR_dom_sf"/>
</dbReference>
<evidence type="ECO:0000256" key="1">
    <source>
        <dbReference type="SAM" id="MobiDB-lite"/>
    </source>
</evidence>
<dbReference type="Pfam" id="PF01429">
    <property type="entry name" value="MBD"/>
    <property type="match status" value="1"/>
</dbReference>
<dbReference type="Proteomes" id="UP001153148">
    <property type="component" value="Unassembled WGS sequence"/>
</dbReference>
<keyword evidence="4" id="KW-1185">Reference proteome</keyword>
<proteinExistence type="predicted"/>
<feature type="compositionally biased region" description="Low complexity" evidence="1">
    <location>
        <begin position="118"/>
        <end position="127"/>
    </location>
</feature>
<dbReference type="PANTHER" id="PTHR15739:SF5">
    <property type="entry name" value="LD23158P"/>
    <property type="match status" value="1"/>
</dbReference>
<dbReference type="Gene3D" id="1.20.1280.50">
    <property type="match status" value="1"/>
</dbReference>
<dbReference type="InterPro" id="IPR052283">
    <property type="entry name" value="GenomicStab_NeuMorph_Reg"/>
</dbReference>
<dbReference type="EMBL" id="CAJPIN010001916">
    <property type="protein sequence ID" value="CAG2054954.1"/>
    <property type="molecule type" value="Genomic_DNA"/>
</dbReference>
<feature type="compositionally biased region" description="Polar residues" evidence="1">
    <location>
        <begin position="505"/>
        <end position="527"/>
    </location>
</feature>
<feature type="region of interest" description="Disordered" evidence="1">
    <location>
        <begin position="188"/>
        <end position="245"/>
    </location>
</feature>
<dbReference type="Gene3D" id="3.80.10.10">
    <property type="entry name" value="Ribonuclease Inhibitor"/>
    <property type="match status" value="1"/>
</dbReference>
<evidence type="ECO:0000313" key="4">
    <source>
        <dbReference type="Proteomes" id="UP001153148"/>
    </source>
</evidence>
<reference evidence="3" key="1">
    <citation type="submission" date="2021-03" db="EMBL/GenBank/DDBJ databases">
        <authorList>
            <person name="Tran Van P."/>
        </authorList>
    </citation>
    <scope>NUCLEOTIDE SEQUENCE</scope>
</reference>
<dbReference type="SUPFAM" id="SSF54171">
    <property type="entry name" value="DNA-binding domain"/>
    <property type="match status" value="1"/>
</dbReference>
<feature type="domain" description="MBD" evidence="2">
    <location>
        <begin position="1"/>
        <end position="58"/>
    </location>
</feature>
<evidence type="ECO:0000259" key="2">
    <source>
        <dbReference type="PROSITE" id="PS50982"/>
    </source>
</evidence>
<gene>
    <name evidence="3" type="ORF">TPAB3V08_LOCUS1970</name>
</gene>
<dbReference type="InterPro" id="IPR036047">
    <property type="entry name" value="F-box-like_dom_sf"/>
</dbReference>
<dbReference type="InterPro" id="IPR011011">
    <property type="entry name" value="Znf_FYVE_PHD"/>
</dbReference>
<sequence>WRRELVYRNAIDSSNRRNCDVYYYTPQGRKVRSSKEVLDHIDGVKLTLKNFTFAKDTLGTNDPEKEIVRDARRVSGREPSSTPPKKTPKARPKPVQTKLKMNFDVKTEPDSPTPPSPTVSSLSPLSPNMSPTVLLKRAVIPPGTTTTKSSLFTNYPKIKLSRYVKPVKKKPVTSTPTPTVVAKPLVSNIKIKRHQRSRSSDDDNRENSDDMEMGMLPPTWEVDSAGKKGSGTNKNSWSSAKGGNKLSEPCSIRCLGVMGLIPSLQCRLCLCLYHPECVGLGTITETIHSYVCKNCQQEIKEGKTSLVTVSKLFSPAVAKSMNTSKLVSPKLSPATKPPALTPINIFGMSKSANLKAGQNVLRLPTVPTLRPTTSPPKISHPGEPQKLQTISRLVKVSAKNRDSLLLPKIPLNVAATKTNTVRDKTIVGSVTTWLPPSSTIQLNSSSAKSTVLLPPTTSIVTSSSTPNATTVVSPESSAASRALSVVWIDGSKYVVTPKHNVMSVSPSPALTATTPSLRSTTGDTTPSGDKPPVSLTIPSTTLIAASQGSSVQTSTQSMLGQSQVLLATSASGGQSMSIVQTTSASFTQQQLTSFVSGASGTPILPKPSPTSTYIVSSPGTAGIQNPAGVLLVPLITTGDSKGTPQHPQYLILNSPTGGLQGGSFIVSSLPSAAPQSLVQDASAEEGDMSDEKAGDGSRKRKAGKQQGEGPVTKMARVNSGPIMPRLFVNAQHISSGYGALLHLFQYLKVQELLRAALVDKMWHDLAAHSSLWKTVRLKNSQVHDWEGCSAALSRHRTQHLDLRKMLVPQNTDSMWTEFCKAMAKVDSLERLDLCRCSASTVEQVCASCTQLKVLNAQAIRCQLMNFEPFQNLSCLEELRLKSVSGIRLKNPLDPICQLTTLRHLALTTFKDLGKQNPSSLGSLVNLESLELGECSDLPANFPEGTLAKLSKLRRLRLEKVQGGECPTFSYLQVIRTLPELVQLELVNFDVKPGFDEELALCTHLTKLLIIPTYVTQSATSNRMVMNGIGHLQERLTHFVWGVTHELLRVTELFVVQCEGKSGRTGVKRTDKKENSIPVLKPVPGDPDSLADDRAAASSDNEEGGGSPDTSPRDEDLKSAIEGMKPPPGTPPQVEIVPLPKLQRILAAALPHTKIKILKIPYHATWRQYLTDKDV</sequence>
<dbReference type="PROSITE" id="PS50982">
    <property type="entry name" value="MBD"/>
    <property type="match status" value="1"/>
</dbReference>
<dbReference type="SUPFAM" id="SSF57903">
    <property type="entry name" value="FYVE/PHD zinc finger"/>
    <property type="match status" value="1"/>
</dbReference>
<dbReference type="Gene3D" id="3.30.890.10">
    <property type="entry name" value="Methyl-cpg-binding Protein 2, Chain A"/>
    <property type="match status" value="1"/>
</dbReference>
<feature type="region of interest" description="Disordered" evidence="1">
    <location>
        <begin position="676"/>
        <end position="716"/>
    </location>
</feature>
<feature type="compositionally biased region" description="Basic and acidic residues" evidence="1">
    <location>
        <begin position="198"/>
        <end position="208"/>
    </location>
</feature>
<feature type="non-terminal residue" evidence="3">
    <location>
        <position position="1"/>
    </location>
</feature>
<dbReference type="InterPro" id="IPR016177">
    <property type="entry name" value="DNA-bd_dom_sf"/>
</dbReference>
<feature type="region of interest" description="Disordered" evidence="1">
    <location>
        <begin position="71"/>
        <end position="128"/>
    </location>
</feature>
<name>A0ABN7NJ99_TIMPD</name>
<feature type="region of interest" description="Disordered" evidence="1">
    <location>
        <begin position="1063"/>
        <end position="1134"/>
    </location>
</feature>
<comment type="caution">
    <text evidence="3">The sequence shown here is derived from an EMBL/GenBank/DDBJ whole genome shotgun (WGS) entry which is preliminary data.</text>
</comment>
<dbReference type="SUPFAM" id="SSF81383">
    <property type="entry name" value="F-box domain"/>
    <property type="match status" value="1"/>
</dbReference>
<dbReference type="SUPFAM" id="SSF52058">
    <property type="entry name" value="L domain-like"/>
    <property type="match status" value="1"/>
</dbReference>
<organism evidence="3 4">
    <name type="scientific">Timema podura</name>
    <name type="common">Walking stick</name>
    <dbReference type="NCBI Taxonomy" id="61482"/>
    <lineage>
        <taxon>Eukaryota</taxon>
        <taxon>Metazoa</taxon>
        <taxon>Ecdysozoa</taxon>
        <taxon>Arthropoda</taxon>
        <taxon>Hexapoda</taxon>
        <taxon>Insecta</taxon>
        <taxon>Pterygota</taxon>
        <taxon>Neoptera</taxon>
        <taxon>Polyneoptera</taxon>
        <taxon>Phasmatodea</taxon>
        <taxon>Timematodea</taxon>
        <taxon>Timematoidea</taxon>
        <taxon>Timematidae</taxon>
        <taxon>Timema</taxon>
    </lineage>
</organism>
<evidence type="ECO:0000313" key="3">
    <source>
        <dbReference type="EMBL" id="CAG2054954.1"/>
    </source>
</evidence>
<dbReference type="Gene3D" id="3.30.40.10">
    <property type="entry name" value="Zinc/RING finger domain, C3HC4 (zinc finger)"/>
    <property type="match status" value="1"/>
</dbReference>